<feature type="region of interest" description="Disordered" evidence="1">
    <location>
        <begin position="169"/>
        <end position="208"/>
    </location>
</feature>
<name>B0DZ27_LACBS</name>
<evidence type="ECO:0000313" key="2">
    <source>
        <dbReference type="EMBL" id="EDR00160.1"/>
    </source>
</evidence>
<gene>
    <name evidence="2" type="ORF">LACBIDRAFT_334393</name>
</gene>
<keyword evidence="3" id="KW-1185">Reference proteome</keyword>
<dbReference type="Proteomes" id="UP000001194">
    <property type="component" value="Unassembled WGS sequence"/>
</dbReference>
<evidence type="ECO:0000313" key="3">
    <source>
        <dbReference type="Proteomes" id="UP000001194"/>
    </source>
</evidence>
<evidence type="ECO:0000256" key="1">
    <source>
        <dbReference type="SAM" id="MobiDB-lite"/>
    </source>
</evidence>
<dbReference type="OrthoDB" id="2855464at2759"/>
<dbReference type="GeneID" id="6084837"/>
<proteinExistence type="predicted"/>
<dbReference type="HOGENOM" id="CLU_070122_0_0_1"/>
<dbReference type="InParanoid" id="B0DZ27"/>
<sequence>MDLPSTYSEAQPPYFNHSSHSSKEKVPSLILGGTYSSKKSATAILGYTMNEQTRIAGAVPESFSTTAAVPKRSSDTRKINRLIRYMDEPTRRALLEQDEWASDVKPNSVVCNGCKKTFVLDSRFRYYPAFWWKHRDRYCKVIRRLRGESTSVPIQEFWSKPRGARRLMRRSKNTRKSMSTSSVASAAKSQELEGPTRSSHQEPTVRAPLKSSEIYDAWKSSLRSACQKQYLQLAIEHKLERAHVPFASMASGIG</sequence>
<dbReference type="EMBL" id="DS547153">
    <property type="protein sequence ID" value="EDR00160.1"/>
    <property type="molecule type" value="Genomic_DNA"/>
</dbReference>
<feature type="compositionally biased region" description="Polar residues" evidence="1">
    <location>
        <begin position="176"/>
        <end position="188"/>
    </location>
</feature>
<accession>B0DZ27</accession>
<organism evidence="3">
    <name type="scientific">Laccaria bicolor (strain S238N-H82 / ATCC MYA-4686)</name>
    <name type="common">Bicoloured deceiver</name>
    <name type="synonym">Laccaria laccata var. bicolor</name>
    <dbReference type="NCBI Taxonomy" id="486041"/>
    <lineage>
        <taxon>Eukaryota</taxon>
        <taxon>Fungi</taxon>
        <taxon>Dikarya</taxon>
        <taxon>Basidiomycota</taxon>
        <taxon>Agaricomycotina</taxon>
        <taxon>Agaricomycetes</taxon>
        <taxon>Agaricomycetidae</taxon>
        <taxon>Agaricales</taxon>
        <taxon>Agaricineae</taxon>
        <taxon>Hydnangiaceae</taxon>
        <taxon>Laccaria</taxon>
    </lineage>
</organism>
<protein>
    <submittedName>
        <fullName evidence="2">Predicted protein</fullName>
    </submittedName>
</protein>
<reference evidence="2 3" key="1">
    <citation type="journal article" date="2008" name="Nature">
        <title>The genome of Laccaria bicolor provides insights into mycorrhizal symbiosis.</title>
        <authorList>
            <person name="Martin F."/>
            <person name="Aerts A."/>
            <person name="Ahren D."/>
            <person name="Brun A."/>
            <person name="Danchin E.G.J."/>
            <person name="Duchaussoy F."/>
            <person name="Gibon J."/>
            <person name="Kohler A."/>
            <person name="Lindquist E."/>
            <person name="Pereda V."/>
            <person name="Salamov A."/>
            <person name="Shapiro H.J."/>
            <person name="Wuyts J."/>
            <person name="Blaudez D."/>
            <person name="Buee M."/>
            <person name="Brokstein P."/>
            <person name="Canbaeck B."/>
            <person name="Cohen D."/>
            <person name="Courty P.E."/>
            <person name="Coutinho P.M."/>
            <person name="Delaruelle C."/>
            <person name="Detter J.C."/>
            <person name="Deveau A."/>
            <person name="DiFazio S."/>
            <person name="Duplessis S."/>
            <person name="Fraissinet-Tachet L."/>
            <person name="Lucic E."/>
            <person name="Frey-Klett P."/>
            <person name="Fourrey C."/>
            <person name="Feussner I."/>
            <person name="Gay G."/>
            <person name="Grimwood J."/>
            <person name="Hoegger P.J."/>
            <person name="Jain P."/>
            <person name="Kilaru S."/>
            <person name="Labbe J."/>
            <person name="Lin Y.C."/>
            <person name="Legue V."/>
            <person name="Le Tacon F."/>
            <person name="Marmeisse R."/>
            <person name="Melayah D."/>
            <person name="Montanini B."/>
            <person name="Muratet M."/>
            <person name="Nehls U."/>
            <person name="Niculita-Hirzel H."/>
            <person name="Oudot-Le Secq M.P."/>
            <person name="Peter M."/>
            <person name="Quesneville H."/>
            <person name="Rajashekar B."/>
            <person name="Reich M."/>
            <person name="Rouhier N."/>
            <person name="Schmutz J."/>
            <person name="Yin T."/>
            <person name="Chalot M."/>
            <person name="Henrissat B."/>
            <person name="Kuees U."/>
            <person name="Lucas S."/>
            <person name="Van de Peer Y."/>
            <person name="Podila G.K."/>
            <person name="Polle A."/>
            <person name="Pukkila P.J."/>
            <person name="Richardson P.M."/>
            <person name="Rouze P."/>
            <person name="Sanders I.R."/>
            <person name="Stajich J.E."/>
            <person name="Tunlid A."/>
            <person name="Tuskan G."/>
            <person name="Grigoriev I.V."/>
        </authorList>
    </citation>
    <scope>NUCLEOTIDE SEQUENCE [LARGE SCALE GENOMIC DNA]</scope>
    <source>
        <strain evidence="3">S238N-H82 / ATCC MYA-4686</strain>
    </source>
</reference>
<dbReference type="KEGG" id="lbc:LACBIDRAFT_334393"/>
<dbReference type="AlphaFoldDB" id="B0DZ27"/>
<feature type="region of interest" description="Disordered" evidence="1">
    <location>
        <begin position="1"/>
        <end position="21"/>
    </location>
</feature>
<dbReference type="RefSeq" id="XP_001889217.1">
    <property type="nucleotide sequence ID" value="XM_001889182.1"/>
</dbReference>